<gene>
    <name evidence="5" type="ORF">RFI_34611</name>
</gene>
<dbReference type="Gene3D" id="1.25.40.10">
    <property type="entry name" value="Tetratricopeptide repeat domain"/>
    <property type="match status" value="1"/>
</dbReference>
<dbReference type="InterPro" id="IPR019734">
    <property type="entry name" value="TPR_rpt"/>
</dbReference>
<dbReference type="InterPro" id="IPR011990">
    <property type="entry name" value="TPR-like_helical_dom_sf"/>
</dbReference>
<evidence type="ECO:0000313" key="6">
    <source>
        <dbReference type="Proteomes" id="UP000023152"/>
    </source>
</evidence>
<evidence type="ECO:0000256" key="1">
    <source>
        <dbReference type="ARBA" id="ARBA00022737"/>
    </source>
</evidence>
<dbReference type="Proteomes" id="UP000023152">
    <property type="component" value="Unassembled WGS sequence"/>
</dbReference>
<evidence type="ECO:0000313" key="5">
    <source>
        <dbReference type="EMBL" id="ETO02802.1"/>
    </source>
</evidence>
<dbReference type="PROSITE" id="PS50005">
    <property type="entry name" value="TPR"/>
    <property type="match status" value="1"/>
</dbReference>
<sequence>MNLEIFILLNNLFILIRVASSYNNLGGIYDNKEEYDKVIEYYEKSLKILQDKLGSDHIDIAASYNNLGLEKSLKIYLNKLEPDDIAVTVSYNCLGFVYENKAKTILRLNNQRGIHIVPFWALIQYHEYVCHIIETMYFISHKLLVQDLLKSFVEY</sequence>
<keyword evidence="4" id="KW-0732">Signal</keyword>
<feature type="chain" id="PRO_5004975214" evidence="4">
    <location>
        <begin position="22"/>
        <end position="155"/>
    </location>
</feature>
<proteinExistence type="predicted"/>
<comment type="caution">
    <text evidence="5">The sequence shown here is derived from an EMBL/GenBank/DDBJ whole genome shotgun (WGS) entry which is preliminary data.</text>
</comment>
<protein>
    <submittedName>
        <fullName evidence="5">Uncharacterized protein</fullName>
    </submittedName>
</protein>
<feature type="repeat" description="TPR" evidence="3">
    <location>
        <begin position="19"/>
        <end position="52"/>
    </location>
</feature>
<dbReference type="Pfam" id="PF13424">
    <property type="entry name" value="TPR_12"/>
    <property type="match status" value="1"/>
</dbReference>
<dbReference type="SMART" id="SM00028">
    <property type="entry name" value="TPR"/>
    <property type="match status" value="1"/>
</dbReference>
<evidence type="ECO:0000256" key="3">
    <source>
        <dbReference type="PROSITE-ProRule" id="PRU00339"/>
    </source>
</evidence>
<evidence type="ECO:0000256" key="4">
    <source>
        <dbReference type="SAM" id="SignalP"/>
    </source>
</evidence>
<dbReference type="PANTHER" id="PTHR45641">
    <property type="entry name" value="TETRATRICOPEPTIDE REPEAT PROTEIN (AFU_ORTHOLOGUE AFUA_6G03870)"/>
    <property type="match status" value="1"/>
</dbReference>
<keyword evidence="6" id="KW-1185">Reference proteome</keyword>
<dbReference type="AlphaFoldDB" id="X6LNT1"/>
<feature type="signal peptide" evidence="4">
    <location>
        <begin position="1"/>
        <end position="21"/>
    </location>
</feature>
<keyword evidence="1" id="KW-0677">Repeat</keyword>
<dbReference type="PANTHER" id="PTHR45641:SF1">
    <property type="entry name" value="AAA+ ATPASE DOMAIN-CONTAINING PROTEIN"/>
    <property type="match status" value="1"/>
</dbReference>
<name>X6LNT1_RETFI</name>
<evidence type="ECO:0000256" key="2">
    <source>
        <dbReference type="ARBA" id="ARBA00022803"/>
    </source>
</evidence>
<accession>X6LNT1</accession>
<dbReference type="SUPFAM" id="SSF48452">
    <property type="entry name" value="TPR-like"/>
    <property type="match status" value="1"/>
</dbReference>
<dbReference type="EMBL" id="ASPP01034875">
    <property type="protein sequence ID" value="ETO02802.1"/>
    <property type="molecule type" value="Genomic_DNA"/>
</dbReference>
<keyword evidence="2 3" id="KW-0802">TPR repeat</keyword>
<reference evidence="5 6" key="1">
    <citation type="journal article" date="2013" name="Curr. Biol.">
        <title>The Genome of the Foraminiferan Reticulomyxa filosa.</title>
        <authorList>
            <person name="Glockner G."/>
            <person name="Hulsmann N."/>
            <person name="Schleicher M."/>
            <person name="Noegel A.A."/>
            <person name="Eichinger L."/>
            <person name="Gallinger C."/>
            <person name="Pawlowski J."/>
            <person name="Sierra R."/>
            <person name="Euteneuer U."/>
            <person name="Pillet L."/>
            <person name="Moustafa A."/>
            <person name="Platzer M."/>
            <person name="Groth M."/>
            <person name="Szafranski K."/>
            <person name="Schliwa M."/>
        </authorList>
    </citation>
    <scope>NUCLEOTIDE SEQUENCE [LARGE SCALE GENOMIC DNA]</scope>
</reference>
<organism evidence="5 6">
    <name type="scientific">Reticulomyxa filosa</name>
    <dbReference type="NCBI Taxonomy" id="46433"/>
    <lineage>
        <taxon>Eukaryota</taxon>
        <taxon>Sar</taxon>
        <taxon>Rhizaria</taxon>
        <taxon>Retaria</taxon>
        <taxon>Foraminifera</taxon>
        <taxon>Monothalamids</taxon>
        <taxon>Reticulomyxidae</taxon>
        <taxon>Reticulomyxa</taxon>
    </lineage>
</organism>